<organism evidence="1 2">
    <name type="scientific">Agromyces neolithicus</name>
    <dbReference type="NCBI Taxonomy" id="269420"/>
    <lineage>
        <taxon>Bacteria</taxon>
        <taxon>Bacillati</taxon>
        <taxon>Actinomycetota</taxon>
        <taxon>Actinomycetes</taxon>
        <taxon>Micrococcales</taxon>
        <taxon>Microbacteriaceae</taxon>
        <taxon>Agromyces</taxon>
    </lineage>
</organism>
<evidence type="ECO:0000313" key="1">
    <source>
        <dbReference type="EMBL" id="GAA1818454.1"/>
    </source>
</evidence>
<accession>A0ABP4YLA9</accession>
<sequence length="147" mass="16088">MSKRQPQPTAATLIEAAEALLTEGRAHATCLRYRRARTALETYLEAKGEDMLLDAGIAMLAIERGLEPDGALLRVATGEDLLYALPGFIDLERPGLPKADAGAQLRFVDQCRRLIVARGLSAHGDYSCASWEVDGALRRAGREQRLR</sequence>
<dbReference type="EMBL" id="BAAANJ010000016">
    <property type="protein sequence ID" value="GAA1818454.1"/>
    <property type="molecule type" value="Genomic_DNA"/>
</dbReference>
<name>A0ABP4YLA9_9MICO</name>
<protein>
    <submittedName>
        <fullName evidence="1">Uncharacterized protein</fullName>
    </submittedName>
</protein>
<dbReference type="Proteomes" id="UP001500002">
    <property type="component" value="Unassembled WGS sequence"/>
</dbReference>
<evidence type="ECO:0000313" key="2">
    <source>
        <dbReference type="Proteomes" id="UP001500002"/>
    </source>
</evidence>
<reference evidence="2" key="1">
    <citation type="journal article" date="2019" name="Int. J. Syst. Evol. Microbiol.">
        <title>The Global Catalogue of Microorganisms (GCM) 10K type strain sequencing project: providing services to taxonomists for standard genome sequencing and annotation.</title>
        <authorList>
            <consortium name="The Broad Institute Genomics Platform"/>
            <consortium name="The Broad Institute Genome Sequencing Center for Infectious Disease"/>
            <person name="Wu L."/>
            <person name="Ma J."/>
        </authorList>
    </citation>
    <scope>NUCLEOTIDE SEQUENCE [LARGE SCALE GENOMIC DNA]</scope>
    <source>
        <strain evidence="2">JCM 14322</strain>
    </source>
</reference>
<keyword evidence="2" id="KW-1185">Reference proteome</keyword>
<dbReference type="RefSeq" id="WP_344297222.1">
    <property type="nucleotide sequence ID" value="NZ_BAAANJ010000016.1"/>
</dbReference>
<proteinExistence type="predicted"/>
<gene>
    <name evidence="1" type="ORF">GCM10009749_30900</name>
</gene>
<comment type="caution">
    <text evidence="1">The sequence shown here is derived from an EMBL/GenBank/DDBJ whole genome shotgun (WGS) entry which is preliminary data.</text>
</comment>